<dbReference type="EMBL" id="QKWJ01000011">
    <property type="protein sequence ID" value="RDK10080.1"/>
    <property type="molecule type" value="Genomic_DNA"/>
</dbReference>
<feature type="domain" description="Amidohydrolase 3" evidence="1">
    <location>
        <begin position="44"/>
        <end position="265"/>
    </location>
</feature>
<dbReference type="InterPro" id="IPR050378">
    <property type="entry name" value="Metallo-dep_Hydrolases_sf"/>
</dbReference>
<sequence>MDLIIRNVSLYDGSGEAPRERMDVAVKDGKIAAVGQDICGSAKEEVDGTGMALMPGIIDSHTHYDAQITWDPMLKPSSALGVTTVLIGNCGFTIAPCRPNDRELLMKNLTQVEGMSLDVLKSGVQWDFEDFPGYLRMIEERGTAINVGAFVGHSALRNYVLGDDASKREATPEEVDRMAEIVRDAMKSGAVGFSTSYSPQHHGWGGIPMPSRMADKHEFKTLIEAMAEDGRGVFMITKGGFADVPFLESVSADTGAPMMIAALLHNSTLPNLVFDDLAQISEARTRGRDMWGQVACTPITYDFTLAGAYPFEGIMAWKPAMKLQGAELKTLLSDPKFREAVRNEIEDPPAGVRRLFNGEWHKIEVLKVQDPKHQRYEHHNVAELAAAAGVHPLEWLLDLGLAEELKTEFTAMLLNSDEDAIAKLVVHPSASVALSDAGAHLTFICDAGFGLHFMGYWSRDKKVLPLTKAIHELTEKPAKIFRIPKRGLVREGYFADLLLFDPKTVGRSARYKVADLPGGNSRLHTDSIGVAGVWVNGSKVADASGVVKGSERAGEVIRNFDSWGA</sequence>
<dbReference type="AlphaFoldDB" id="A0A370NWU5"/>
<dbReference type="Gene3D" id="2.30.40.10">
    <property type="entry name" value="Urease, subunit C, domain 1"/>
    <property type="match status" value="1"/>
</dbReference>
<feature type="domain" description="Amidohydrolase 3" evidence="1">
    <location>
        <begin position="381"/>
        <end position="538"/>
    </location>
</feature>
<dbReference type="GO" id="GO:0016811">
    <property type="term" value="F:hydrolase activity, acting on carbon-nitrogen (but not peptide) bonds, in linear amides"/>
    <property type="evidence" value="ECO:0007669"/>
    <property type="project" value="InterPro"/>
</dbReference>
<dbReference type="Gene3D" id="3.20.20.140">
    <property type="entry name" value="Metal-dependent hydrolases"/>
    <property type="match status" value="2"/>
</dbReference>
<gene>
    <name evidence="2" type="ORF">DN412_11970</name>
</gene>
<dbReference type="InterPro" id="IPR023100">
    <property type="entry name" value="D-aminoacylase_insert_dom_sf"/>
</dbReference>
<dbReference type="InterPro" id="IPR013108">
    <property type="entry name" value="Amidohydro_3"/>
</dbReference>
<evidence type="ECO:0000313" key="2">
    <source>
        <dbReference type="EMBL" id="RDK10080.1"/>
    </source>
</evidence>
<name>A0A370NWU5_9BURK</name>
<protein>
    <recommendedName>
        <fullName evidence="1">Amidohydrolase 3 domain-containing protein</fullName>
    </recommendedName>
</protein>
<reference evidence="3" key="1">
    <citation type="submission" date="2018-06" db="EMBL/GenBank/DDBJ databases">
        <authorList>
            <person name="Feng T."/>
            <person name="Jeon C.O."/>
        </authorList>
    </citation>
    <scope>NUCLEOTIDE SEQUENCE [LARGE SCALE GENOMIC DNA]</scope>
    <source>
        <strain evidence="3">S23</strain>
    </source>
</reference>
<dbReference type="PANTHER" id="PTHR11647">
    <property type="entry name" value="HYDRANTOINASE/DIHYDROPYRIMIDINASE FAMILY MEMBER"/>
    <property type="match status" value="1"/>
</dbReference>
<proteinExistence type="predicted"/>
<dbReference type="Gene3D" id="3.30.1490.130">
    <property type="entry name" value="D-aminoacylase. Domain 3"/>
    <property type="match status" value="1"/>
</dbReference>
<evidence type="ECO:0000313" key="3">
    <source>
        <dbReference type="Proteomes" id="UP000255165"/>
    </source>
</evidence>
<dbReference type="SUPFAM" id="SSF51338">
    <property type="entry name" value="Composite domain of metallo-dependent hydrolases"/>
    <property type="match status" value="2"/>
</dbReference>
<organism evidence="2 3">
    <name type="scientific">Cupriavidus lacunae</name>
    <dbReference type="NCBI Taxonomy" id="2666307"/>
    <lineage>
        <taxon>Bacteria</taxon>
        <taxon>Pseudomonadati</taxon>
        <taxon>Pseudomonadota</taxon>
        <taxon>Betaproteobacteria</taxon>
        <taxon>Burkholderiales</taxon>
        <taxon>Burkholderiaceae</taxon>
        <taxon>Cupriavidus</taxon>
    </lineage>
</organism>
<comment type="caution">
    <text evidence="2">The sequence shown here is derived from an EMBL/GenBank/DDBJ whole genome shotgun (WGS) entry which is preliminary data.</text>
</comment>
<dbReference type="SUPFAM" id="SSF51556">
    <property type="entry name" value="Metallo-dependent hydrolases"/>
    <property type="match status" value="1"/>
</dbReference>
<dbReference type="InterPro" id="IPR032466">
    <property type="entry name" value="Metal_Hydrolase"/>
</dbReference>
<dbReference type="Proteomes" id="UP000255165">
    <property type="component" value="Unassembled WGS sequence"/>
</dbReference>
<dbReference type="RefSeq" id="WP_115015473.1">
    <property type="nucleotide sequence ID" value="NZ_QKWJ01000011.1"/>
</dbReference>
<dbReference type="PANTHER" id="PTHR11647:SF1">
    <property type="entry name" value="COLLAPSIN RESPONSE MEDIATOR PROTEIN"/>
    <property type="match status" value="1"/>
</dbReference>
<accession>A0A370NWU5</accession>
<dbReference type="Pfam" id="PF07969">
    <property type="entry name" value="Amidohydro_3"/>
    <property type="match status" value="2"/>
</dbReference>
<dbReference type="GO" id="GO:0016812">
    <property type="term" value="F:hydrolase activity, acting on carbon-nitrogen (but not peptide) bonds, in cyclic amides"/>
    <property type="evidence" value="ECO:0007669"/>
    <property type="project" value="TreeGrafter"/>
</dbReference>
<dbReference type="InterPro" id="IPR011059">
    <property type="entry name" value="Metal-dep_hydrolase_composite"/>
</dbReference>
<evidence type="ECO:0000259" key="1">
    <source>
        <dbReference type="Pfam" id="PF07969"/>
    </source>
</evidence>
<dbReference type="GO" id="GO:0005829">
    <property type="term" value="C:cytosol"/>
    <property type="evidence" value="ECO:0007669"/>
    <property type="project" value="TreeGrafter"/>
</dbReference>
<keyword evidence="3" id="KW-1185">Reference proteome</keyword>